<evidence type="ECO:0000256" key="4">
    <source>
        <dbReference type="ARBA" id="ARBA00022989"/>
    </source>
</evidence>
<feature type="transmembrane region" description="Helical" evidence="6">
    <location>
        <begin position="406"/>
        <end position="425"/>
    </location>
</feature>
<evidence type="ECO:0000256" key="2">
    <source>
        <dbReference type="ARBA" id="ARBA00022475"/>
    </source>
</evidence>
<evidence type="ECO:0000256" key="1">
    <source>
        <dbReference type="ARBA" id="ARBA00004651"/>
    </source>
</evidence>
<accession>A0A6I1WS00</accession>
<dbReference type="PANTHER" id="PTHR30250:SF26">
    <property type="entry name" value="PSMA PROTEIN"/>
    <property type="match status" value="1"/>
</dbReference>
<keyword evidence="5 6" id="KW-0472">Membrane</keyword>
<name>A0A6I1WS00_9PSED</name>
<evidence type="ECO:0008006" key="9">
    <source>
        <dbReference type="Google" id="ProtNLM"/>
    </source>
</evidence>
<gene>
    <name evidence="7" type="ORF">GHO28_13415</name>
</gene>
<feature type="transmembrane region" description="Helical" evidence="6">
    <location>
        <begin position="93"/>
        <end position="117"/>
    </location>
</feature>
<dbReference type="GO" id="GO:0005886">
    <property type="term" value="C:plasma membrane"/>
    <property type="evidence" value="ECO:0007669"/>
    <property type="project" value="UniProtKB-SubCell"/>
</dbReference>
<protein>
    <recommendedName>
        <fullName evidence="9">Oligosaccharide flippase family protein</fullName>
    </recommendedName>
</protein>
<dbReference type="PANTHER" id="PTHR30250">
    <property type="entry name" value="PST FAMILY PREDICTED COLANIC ACID TRANSPORTER"/>
    <property type="match status" value="1"/>
</dbReference>
<dbReference type="AlphaFoldDB" id="A0A6I1WS00"/>
<feature type="transmembrane region" description="Helical" evidence="6">
    <location>
        <begin position="129"/>
        <end position="153"/>
    </location>
</feature>
<feature type="transmembrane region" description="Helical" evidence="6">
    <location>
        <begin position="351"/>
        <end position="371"/>
    </location>
</feature>
<sequence>MKFNNRTINRFARGLGANGLMQISQLLMRLAEIPLLLSFWGAQGYGEWLMITALPTALALSDGGVTKTAQRKMTMQIAANDVTGAIKTYQSTWALLLIISMILITSITATLSILPLAEFIKFTTIDNNSLLYTVFLLTLQIAITFQCGLMRGVFTCRGNYATGELYQVLIYILSFTGMVIAILLGGNITSAATGMLIGTALGACAMWKSLKTKEKTIHHGFKYVSIAEIKELFIPSISNLSFPLGDTINIQGSRILIGITLGPAAVAAFSSLRTLCRVALQPLLAISRTIEPEMASAYGAGKDSSVNELLLRGSQAIFWISLIACGGLALIGPKIFAIWTHDNLVFNWPVFLLLTAASFIGAFWSVGIMVPCATNRHMRISKYYLLIQILGCGSLLYLTPTFGEKGAALGLLLVEILICIVVMIVTSRMTGLSITTWMKKTATPTISDFTKLIK</sequence>
<feature type="transmembrane region" description="Helical" evidence="6">
    <location>
        <begin position="316"/>
        <end position="339"/>
    </location>
</feature>
<reference evidence="7 8" key="1">
    <citation type="submission" date="2019-10" db="EMBL/GenBank/DDBJ databases">
        <title>Evaluation of single-gene subtyping targets for Pseudomonas.</title>
        <authorList>
            <person name="Reichler S.J."/>
            <person name="Orsi R.H."/>
            <person name="Wiedmann M."/>
            <person name="Martin N.H."/>
            <person name="Murphy S.I."/>
        </authorList>
    </citation>
    <scope>NUCLEOTIDE SEQUENCE [LARGE SCALE GENOMIC DNA]</scope>
    <source>
        <strain evidence="7 8">FSL R10-1876</strain>
    </source>
</reference>
<comment type="subcellular location">
    <subcellularLocation>
        <location evidence="1">Cell membrane</location>
        <topology evidence="1">Multi-pass membrane protein</topology>
    </subcellularLocation>
</comment>
<evidence type="ECO:0000313" key="8">
    <source>
        <dbReference type="Proteomes" id="UP000466863"/>
    </source>
</evidence>
<feature type="transmembrane region" description="Helical" evidence="6">
    <location>
        <begin position="383"/>
        <end position="400"/>
    </location>
</feature>
<proteinExistence type="predicted"/>
<keyword evidence="2" id="KW-1003">Cell membrane</keyword>
<keyword evidence="3 6" id="KW-0812">Transmembrane</keyword>
<dbReference type="RefSeq" id="WP_153356418.1">
    <property type="nucleotide sequence ID" value="NZ_JBQQKR010000184.1"/>
</dbReference>
<evidence type="ECO:0000256" key="5">
    <source>
        <dbReference type="ARBA" id="ARBA00023136"/>
    </source>
</evidence>
<feature type="transmembrane region" description="Helical" evidence="6">
    <location>
        <begin position="190"/>
        <end position="207"/>
    </location>
</feature>
<comment type="caution">
    <text evidence="7">The sequence shown here is derived from an EMBL/GenBank/DDBJ whole genome shotgun (WGS) entry which is preliminary data.</text>
</comment>
<dbReference type="EMBL" id="WIVV01000056">
    <property type="protein sequence ID" value="MQU43493.1"/>
    <property type="molecule type" value="Genomic_DNA"/>
</dbReference>
<dbReference type="Proteomes" id="UP000466863">
    <property type="component" value="Unassembled WGS sequence"/>
</dbReference>
<dbReference type="InterPro" id="IPR050833">
    <property type="entry name" value="Poly_Biosynth_Transport"/>
</dbReference>
<evidence type="ECO:0000256" key="6">
    <source>
        <dbReference type="SAM" id="Phobius"/>
    </source>
</evidence>
<keyword evidence="4 6" id="KW-1133">Transmembrane helix</keyword>
<evidence type="ECO:0000256" key="3">
    <source>
        <dbReference type="ARBA" id="ARBA00022692"/>
    </source>
</evidence>
<organism evidence="7 8">
    <name type="scientific">Pseudomonas helleri</name>
    <dbReference type="NCBI Taxonomy" id="1608996"/>
    <lineage>
        <taxon>Bacteria</taxon>
        <taxon>Pseudomonadati</taxon>
        <taxon>Pseudomonadota</taxon>
        <taxon>Gammaproteobacteria</taxon>
        <taxon>Pseudomonadales</taxon>
        <taxon>Pseudomonadaceae</taxon>
        <taxon>Pseudomonas</taxon>
    </lineage>
</organism>
<feature type="transmembrane region" description="Helical" evidence="6">
    <location>
        <begin position="165"/>
        <end position="184"/>
    </location>
</feature>
<evidence type="ECO:0000313" key="7">
    <source>
        <dbReference type="EMBL" id="MQU43493.1"/>
    </source>
</evidence>